<organism evidence="1 2">
    <name type="scientific">Alteriqipengyuania abyssalis</name>
    <dbReference type="NCBI Taxonomy" id="2860200"/>
    <lineage>
        <taxon>Bacteria</taxon>
        <taxon>Pseudomonadati</taxon>
        <taxon>Pseudomonadota</taxon>
        <taxon>Alphaproteobacteria</taxon>
        <taxon>Sphingomonadales</taxon>
        <taxon>Erythrobacteraceae</taxon>
        <taxon>Alteriqipengyuania</taxon>
    </lineage>
</organism>
<sequence>MTAASSVRSDGALKNVRCVSTPRLPEHGNKVVSLIECTEYLEGAICRDHRIADFTEGQETFRKVGVTT</sequence>
<gene>
    <name evidence="1" type="ORF">KYN89_14025</name>
</gene>
<dbReference type="RefSeq" id="WP_222825676.1">
    <property type="nucleotide sequence ID" value="NZ_JAHWXP010000004.1"/>
</dbReference>
<reference evidence="1 2" key="1">
    <citation type="submission" date="2021-07" db="EMBL/GenBank/DDBJ databases">
        <title>Alteriqipengyuania abyssalis NZ-12B nov, sp.nov isolated from deep sea sponge in pacific ocean.</title>
        <authorList>
            <person name="Tareen S."/>
            <person name="Wink J."/>
        </authorList>
    </citation>
    <scope>NUCLEOTIDE SEQUENCE [LARGE SCALE GENOMIC DNA]</scope>
    <source>
        <strain evidence="1 2">NZ-12B</strain>
    </source>
</reference>
<keyword evidence="2" id="KW-1185">Reference proteome</keyword>
<dbReference type="Proteomes" id="UP000759298">
    <property type="component" value="Unassembled WGS sequence"/>
</dbReference>
<evidence type="ECO:0000313" key="1">
    <source>
        <dbReference type="EMBL" id="MBY8338164.1"/>
    </source>
</evidence>
<comment type="caution">
    <text evidence="1">The sequence shown here is derived from an EMBL/GenBank/DDBJ whole genome shotgun (WGS) entry which is preliminary data.</text>
</comment>
<proteinExistence type="predicted"/>
<name>A0ABS7PGG6_9SPHN</name>
<accession>A0ABS7PGG6</accession>
<protein>
    <submittedName>
        <fullName evidence="1">Uncharacterized protein</fullName>
    </submittedName>
</protein>
<evidence type="ECO:0000313" key="2">
    <source>
        <dbReference type="Proteomes" id="UP000759298"/>
    </source>
</evidence>
<dbReference type="EMBL" id="JAHWXP010000004">
    <property type="protein sequence ID" value="MBY8338164.1"/>
    <property type="molecule type" value="Genomic_DNA"/>
</dbReference>